<dbReference type="Gene3D" id="3.40.50.2000">
    <property type="entry name" value="Glycogen Phosphorylase B"/>
    <property type="match status" value="2"/>
</dbReference>
<dbReference type="KEGG" id="aper:A0U91_14420"/>
<dbReference type="CDD" id="cd03801">
    <property type="entry name" value="GT4_PimA-like"/>
    <property type="match status" value="1"/>
</dbReference>
<evidence type="ECO:0008006" key="3">
    <source>
        <dbReference type="Google" id="ProtNLM"/>
    </source>
</evidence>
<evidence type="ECO:0000313" key="2">
    <source>
        <dbReference type="Proteomes" id="UP000189055"/>
    </source>
</evidence>
<proteinExistence type="predicted"/>
<dbReference type="RefSeq" id="WP_077931547.1">
    <property type="nucleotide sequence ID" value="NZ_CP014687.1"/>
</dbReference>
<dbReference type="GO" id="GO:0016757">
    <property type="term" value="F:glycosyltransferase activity"/>
    <property type="evidence" value="ECO:0007669"/>
    <property type="project" value="TreeGrafter"/>
</dbReference>
<dbReference type="Pfam" id="PF13692">
    <property type="entry name" value="Glyco_trans_1_4"/>
    <property type="match status" value="1"/>
</dbReference>
<dbReference type="EMBL" id="CP014687">
    <property type="protein sequence ID" value="AQT05821.1"/>
    <property type="molecule type" value="Genomic_DNA"/>
</dbReference>
<evidence type="ECO:0000313" key="1">
    <source>
        <dbReference type="EMBL" id="AQT05821.1"/>
    </source>
</evidence>
<name>A0A1U9LHA5_9PROT</name>
<reference evidence="1 2" key="1">
    <citation type="submission" date="2016-03" db="EMBL/GenBank/DDBJ databases">
        <title>Acetic acid bacteria sequencing.</title>
        <authorList>
            <person name="Brandt J."/>
            <person name="Jakob F."/>
            <person name="Vogel R.F."/>
        </authorList>
    </citation>
    <scope>NUCLEOTIDE SEQUENCE [LARGE SCALE GENOMIC DNA]</scope>
    <source>
        <strain evidence="1 2">TMW2.1084</strain>
    </source>
</reference>
<dbReference type="SUPFAM" id="SSF53756">
    <property type="entry name" value="UDP-Glycosyltransferase/glycogen phosphorylase"/>
    <property type="match status" value="1"/>
</dbReference>
<dbReference type="AlphaFoldDB" id="A0A1U9LHA5"/>
<sequence>MKAPYIVPAHRSVLPGYLDLATRTRIAGWAQPEAGGEPVALQILDNGKPVARVIANQARPDVARAGFSEVRCGFDLLIPASLPVHERHVIQVRRESDGSELSGSPVVIEAARALDEDLQRLVRQVAQGAQTNTEREDILAFLADVADKLLASHARTESGQEQRERYSRLARRYGPAIPQKTRTPRALIIDENLPVSGRDAGSQAILSHARSLKELGYNVSFVAASDMDPDRAACMPLEQEGLTVWHAPHYTSVEDLLRRQAGAFDVVYLHRIGVATRYLALARHYQPGATVLYSVADLHHQRLNGQGVLEKRPELLALSRSVRLQECTAAWQADGVLTHSPEEEVWLSKAVPQARIACVPWAIPVRSPVKDFKKRRDIAFIGNYAHAPNLDGARWFVETILPDLRAKSPDLTVWLVGAHLPPHLCWPEGVRVVGHVEDLDKEVLDRVRLTVAPLRFGAGIKGKVLESFATGVPCVMTQTAAEGLKLPRALASLATKDEKGLKACILRLYADPERCQTLSEKVQAYVAATFSEKTTTDALHAAIKMAAQKRKIAENPA</sequence>
<accession>A0A1U9LHA5</accession>
<dbReference type="Proteomes" id="UP000189055">
    <property type="component" value="Chromosome"/>
</dbReference>
<dbReference type="PANTHER" id="PTHR12526">
    <property type="entry name" value="GLYCOSYLTRANSFERASE"/>
    <property type="match status" value="1"/>
</dbReference>
<protein>
    <recommendedName>
        <fullName evidence="3">Glycosyl transferase</fullName>
    </recommendedName>
</protein>
<dbReference type="STRING" id="1076596.A0U91_14420"/>
<gene>
    <name evidence="1" type="ORF">A0U91_14420</name>
</gene>
<organism evidence="1 2">
    <name type="scientific">Acetobacter persici</name>
    <dbReference type="NCBI Taxonomy" id="1076596"/>
    <lineage>
        <taxon>Bacteria</taxon>
        <taxon>Pseudomonadati</taxon>
        <taxon>Pseudomonadota</taxon>
        <taxon>Alphaproteobacteria</taxon>
        <taxon>Acetobacterales</taxon>
        <taxon>Acetobacteraceae</taxon>
        <taxon>Acetobacter</taxon>
    </lineage>
</organism>
<dbReference type="PANTHER" id="PTHR12526:SF600">
    <property type="entry name" value="GLYCOSYL TRANSFERASE GROUP 1"/>
    <property type="match status" value="1"/>
</dbReference>